<name>A0A0S7BTY0_9CHLR</name>
<keyword evidence="2" id="KW-1185">Reference proteome</keyword>
<evidence type="ECO:0000313" key="1">
    <source>
        <dbReference type="EMBL" id="GAP41326.1"/>
    </source>
</evidence>
<gene>
    <name evidence="1" type="ORF">ATC1_131311</name>
</gene>
<sequence>MFVTVFLSIDLMIFFKKNPDLTTICNLIGTNKKDEKACSRIVFALHAKQHNK</sequence>
<organism evidence="1">
    <name type="scientific">Flexilinea flocculi</name>
    <dbReference type="NCBI Taxonomy" id="1678840"/>
    <lineage>
        <taxon>Bacteria</taxon>
        <taxon>Bacillati</taxon>
        <taxon>Chloroflexota</taxon>
        <taxon>Anaerolineae</taxon>
        <taxon>Anaerolineales</taxon>
        <taxon>Anaerolineaceae</taxon>
        <taxon>Flexilinea</taxon>
    </lineage>
</organism>
<dbReference type="AlphaFoldDB" id="A0A0S7BTY0"/>
<proteinExistence type="predicted"/>
<dbReference type="STRING" id="1678840.ATC1_131311"/>
<evidence type="ECO:0000313" key="2">
    <source>
        <dbReference type="Proteomes" id="UP000053370"/>
    </source>
</evidence>
<dbReference type="EMBL" id="DF968181">
    <property type="protein sequence ID" value="GAP41326.1"/>
    <property type="molecule type" value="Genomic_DNA"/>
</dbReference>
<dbReference type="Proteomes" id="UP000053370">
    <property type="component" value="Unassembled WGS sequence"/>
</dbReference>
<reference evidence="1" key="1">
    <citation type="journal article" date="2015" name="Genome Announc.">
        <title>Draft Genome Sequence of Anaerolineae Strain TC1, a Novel Isolate from a Methanogenic Wastewater Treatment System.</title>
        <authorList>
            <person name="Matsuura N."/>
            <person name="Tourlousse D.M."/>
            <person name="Sun L."/>
            <person name="Toyonaga M."/>
            <person name="Kuroda K."/>
            <person name="Ohashi A."/>
            <person name="Cruz R."/>
            <person name="Yamaguchi T."/>
            <person name="Sekiguchi Y."/>
        </authorList>
    </citation>
    <scope>NUCLEOTIDE SEQUENCE [LARGE SCALE GENOMIC DNA]</scope>
    <source>
        <strain evidence="1">TC1</strain>
    </source>
</reference>
<protein>
    <submittedName>
        <fullName evidence="1">Uncharacterized protein</fullName>
    </submittedName>
</protein>
<accession>A0A0S7BTY0</accession>